<organism evidence="7 8">
    <name type="scientific">Streptomyces noursei</name>
    <name type="common">Streptomyces albulus</name>
    <dbReference type="NCBI Taxonomy" id="1971"/>
    <lineage>
        <taxon>Bacteria</taxon>
        <taxon>Bacillati</taxon>
        <taxon>Actinomycetota</taxon>
        <taxon>Actinomycetes</taxon>
        <taxon>Kitasatosporales</taxon>
        <taxon>Streptomycetaceae</taxon>
        <taxon>Streptomyces</taxon>
    </lineage>
</organism>
<dbReference type="Proteomes" id="UP000288351">
    <property type="component" value="Unassembled WGS sequence"/>
</dbReference>
<keyword evidence="1" id="KW-0678">Repressor</keyword>
<dbReference type="PANTHER" id="PTHR30055">
    <property type="entry name" value="HTH-TYPE TRANSCRIPTIONAL REGULATOR RUTR"/>
    <property type="match status" value="1"/>
</dbReference>
<dbReference type="Pfam" id="PF13977">
    <property type="entry name" value="TetR_C_6"/>
    <property type="match status" value="1"/>
</dbReference>
<evidence type="ECO:0000313" key="8">
    <source>
        <dbReference type="Proteomes" id="UP000288351"/>
    </source>
</evidence>
<dbReference type="InterPro" id="IPR036271">
    <property type="entry name" value="Tet_transcr_reg_TetR-rel_C_sf"/>
</dbReference>
<dbReference type="AlphaFoldDB" id="A0A401QVI7"/>
<dbReference type="GO" id="GO:0003700">
    <property type="term" value="F:DNA-binding transcription factor activity"/>
    <property type="evidence" value="ECO:0007669"/>
    <property type="project" value="TreeGrafter"/>
</dbReference>
<dbReference type="EMBL" id="BHXC01000006">
    <property type="protein sequence ID" value="GCB89426.1"/>
    <property type="molecule type" value="Genomic_DNA"/>
</dbReference>
<evidence type="ECO:0000256" key="4">
    <source>
        <dbReference type="ARBA" id="ARBA00023163"/>
    </source>
</evidence>
<dbReference type="Pfam" id="PF00440">
    <property type="entry name" value="TetR_N"/>
    <property type="match status" value="1"/>
</dbReference>
<reference evidence="7 8" key="1">
    <citation type="journal article" date="2019" name="Microbiol. Resour. Announc.">
        <title>Draft Genome Sequence of the Most Traditional epsilon-Poly-l-Lysine Producer, Streptomyces albulus NBRC14147.</title>
        <authorList>
            <person name="Yamanaka K."/>
            <person name="Hamano Y."/>
        </authorList>
    </citation>
    <scope>NUCLEOTIDE SEQUENCE [LARGE SCALE GENOMIC DNA]</scope>
    <source>
        <strain evidence="7 8">NBRC 14147</strain>
    </source>
</reference>
<dbReference type="InterPro" id="IPR039538">
    <property type="entry name" value="BetI_C"/>
</dbReference>
<keyword evidence="2" id="KW-0805">Transcription regulation</keyword>
<dbReference type="Gene3D" id="1.10.357.10">
    <property type="entry name" value="Tetracycline Repressor, domain 2"/>
    <property type="match status" value="1"/>
</dbReference>
<dbReference type="InterPro" id="IPR001647">
    <property type="entry name" value="HTH_TetR"/>
</dbReference>
<dbReference type="SUPFAM" id="SSF48498">
    <property type="entry name" value="Tetracyclin repressor-like, C-terminal domain"/>
    <property type="match status" value="1"/>
</dbReference>
<evidence type="ECO:0000259" key="6">
    <source>
        <dbReference type="PROSITE" id="PS50977"/>
    </source>
</evidence>
<dbReference type="RefSeq" id="WP_037631909.1">
    <property type="nucleotide sequence ID" value="NZ_BHXC01000006.1"/>
</dbReference>
<dbReference type="PANTHER" id="PTHR30055:SF148">
    <property type="entry name" value="TETR-FAMILY TRANSCRIPTIONAL REGULATOR"/>
    <property type="match status" value="1"/>
</dbReference>
<evidence type="ECO:0000256" key="2">
    <source>
        <dbReference type="ARBA" id="ARBA00023015"/>
    </source>
</evidence>
<keyword evidence="3 5" id="KW-0238">DNA-binding</keyword>
<dbReference type="GO" id="GO:0000976">
    <property type="term" value="F:transcription cis-regulatory region binding"/>
    <property type="evidence" value="ECO:0007669"/>
    <property type="project" value="TreeGrafter"/>
</dbReference>
<evidence type="ECO:0000256" key="3">
    <source>
        <dbReference type="ARBA" id="ARBA00023125"/>
    </source>
</evidence>
<dbReference type="InterPro" id="IPR009057">
    <property type="entry name" value="Homeodomain-like_sf"/>
</dbReference>
<dbReference type="InterPro" id="IPR050109">
    <property type="entry name" value="HTH-type_TetR-like_transc_reg"/>
</dbReference>
<gene>
    <name evidence="7" type="ORF">SALB_02101</name>
</gene>
<sequence length="201" mass="21723">MPPPAPVDHASRRERVSQAVWRIVAAKGFGGLTLRAVAAELDVSTGLVMHYFPTKRALIAHALELLEKDGAKRPRRPHPRPGLAALRAALLDLLPIGEENTARNRIWVGSWDQALADPGLHADQADRYARIRAALRPHLAAARTLDELPADADLDQLAATVVAFAHGLTVQALFDPDRFPAQAQTAAVDGFLAALRTPDLN</sequence>
<protein>
    <submittedName>
        <fullName evidence="7">TetR family transcriptional regulator</fullName>
    </submittedName>
</protein>
<comment type="caution">
    <text evidence="7">The sequence shown here is derived from an EMBL/GenBank/DDBJ whole genome shotgun (WGS) entry which is preliminary data.</text>
</comment>
<accession>A0A401QVI7</accession>
<evidence type="ECO:0000313" key="7">
    <source>
        <dbReference type="EMBL" id="GCB89426.1"/>
    </source>
</evidence>
<evidence type="ECO:0000256" key="1">
    <source>
        <dbReference type="ARBA" id="ARBA00022491"/>
    </source>
</evidence>
<name>A0A401QVI7_STRNR</name>
<evidence type="ECO:0000256" key="5">
    <source>
        <dbReference type="PROSITE-ProRule" id="PRU00335"/>
    </source>
</evidence>
<feature type="domain" description="HTH tetR-type" evidence="6">
    <location>
        <begin position="10"/>
        <end position="70"/>
    </location>
</feature>
<dbReference type="SUPFAM" id="SSF46689">
    <property type="entry name" value="Homeodomain-like"/>
    <property type="match status" value="1"/>
</dbReference>
<feature type="DNA-binding region" description="H-T-H motif" evidence="5">
    <location>
        <begin position="33"/>
        <end position="52"/>
    </location>
</feature>
<proteinExistence type="predicted"/>
<dbReference type="PROSITE" id="PS50977">
    <property type="entry name" value="HTH_TETR_2"/>
    <property type="match status" value="1"/>
</dbReference>
<keyword evidence="4" id="KW-0804">Transcription</keyword>